<keyword evidence="3" id="KW-0804">Transcription</keyword>
<name>A0ABW0SQ16_9GAMM</name>
<dbReference type="Gene3D" id="1.10.260.40">
    <property type="entry name" value="lambda repressor-like DNA-binding domains"/>
    <property type="match status" value="1"/>
</dbReference>
<reference evidence="7" key="1">
    <citation type="journal article" date="2019" name="Int. J. Syst. Evol. Microbiol.">
        <title>The Global Catalogue of Microorganisms (GCM) 10K type strain sequencing project: providing services to taxonomists for standard genome sequencing and annotation.</title>
        <authorList>
            <consortium name="The Broad Institute Genomics Platform"/>
            <consortium name="The Broad Institute Genome Sequencing Center for Infectious Disease"/>
            <person name="Wu L."/>
            <person name="Ma J."/>
        </authorList>
    </citation>
    <scope>NUCLEOTIDE SEQUENCE [LARGE SCALE GENOMIC DNA]</scope>
    <source>
        <strain evidence="7">KACC 11407</strain>
    </source>
</reference>
<gene>
    <name evidence="6" type="ORF">ACFPN1_14225</name>
</gene>
<keyword evidence="2 6" id="KW-0238">DNA-binding</keyword>
<evidence type="ECO:0000259" key="5">
    <source>
        <dbReference type="PROSITE" id="PS50932"/>
    </source>
</evidence>
<dbReference type="SUPFAM" id="SSF53822">
    <property type="entry name" value="Periplasmic binding protein-like I"/>
    <property type="match status" value="1"/>
</dbReference>
<dbReference type="Pfam" id="PF13377">
    <property type="entry name" value="Peripla_BP_3"/>
    <property type="match status" value="1"/>
</dbReference>
<sequence>MRRPTIKDVAAAAQVSLKTVSRVINDEPSVQARTRERVRKAIDELGYRPDPSARSLRSAQSYAIGLIYDNPNPYYVIAVQNGVLSVCRETGYGLQIHPCDSSAPDLAAEIVGLVRHARLAGLVLAPPMSERQELVNELVAHGIRLVRIVSSAADPQDGSACIYVDDRDAAYEITEYLIQLGHTRIGFLWGGKSHGSSWERHKGYEDALRDYGIGVDPELVVEGDYSFDDGFRGARRLLALPNRPTAIFGSNDEIAAGVLAAARSSGLNVPYDLSIAGFEDSPFSKQSWPALTTAKQATEEIARHAARRLLQEIREDANTAPLPNEGFSPQLVVRGSTAPPRPKG</sequence>
<protein>
    <submittedName>
        <fullName evidence="6">LacI family DNA-binding transcriptional regulator</fullName>
    </submittedName>
</protein>
<dbReference type="CDD" id="cd01545">
    <property type="entry name" value="PBP1_SalR"/>
    <property type="match status" value="1"/>
</dbReference>
<dbReference type="SMART" id="SM00354">
    <property type="entry name" value="HTH_LACI"/>
    <property type="match status" value="1"/>
</dbReference>
<evidence type="ECO:0000256" key="2">
    <source>
        <dbReference type="ARBA" id="ARBA00023125"/>
    </source>
</evidence>
<dbReference type="RefSeq" id="WP_386755866.1">
    <property type="nucleotide sequence ID" value="NZ_JBHSNM010000006.1"/>
</dbReference>
<accession>A0ABW0SQ16</accession>
<dbReference type="Proteomes" id="UP001596036">
    <property type="component" value="Unassembled WGS sequence"/>
</dbReference>
<dbReference type="PANTHER" id="PTHR30146">
    <property type="entry name" value="LACI-RELATED TRANSCRIPTIONAL REPRESSOR"/>
    <property type="match status" value="1"/>
</dbReference>
<evidence type="ECO:0000256" key="4">
    <source>
        <dbReference type="SAM" id="MobiDB-lite"/>
    </source>
</evidence>
<dbReference type="SUPFAM" id="SSF47413">
    <property type="entry name" value="lambda repressor-like DNA-binding domains"/>
    <property type="match status" value="1"/>
</dbReference>
<dbReference type="GO" id="GO:0003677">
    <property type="term" value="F:DNA binding"/>
    <property type="evidence" value="ECO:0007669"/>
    <property type="project" value="UniProtKB-KW"/>
</dbReference>
<dbReference type="PROSITE" id="PS00356">
    <property type="entry name" value="HTH_LACI_1"/>
    <property type="match status" value="1"/>
</dbReference>
<evidence type="ECO:0000256" key="1">
    <source>
        <dbReference type="ARBA" id="ARBA00023015"/>
    </source>
</evidence>
<dbReference type="InterPro" id="IPR028082">
    <property type="entry name" value="Peripla_BP_I"/>
</dbReference>
<feature type="region of interest" description="Disordered" evidence="4">
    <location>
        <begin position="314"/>
        <end position="344"/>
    </location>
</feature>
<dbReference type="InterPro" id="IPR000843">
    <property type="entry name" value="HTH_LacI"/>
</dbReference>
<dbReference type="InterPro" id="IPR046335">
    <property type="entry name" value="LacI/GalR-like_sensor"/>
</dbReference>
<comment type="caution">
    <text evidence="6">The sequence shown here is derived from an EMBL/GenBank/DDBJ whole genome shotgun (WGS) entry which is preliminary data.</text>
</comment>
<dbReference type="InterPro" id="IPR010982">
    <property type="entry name" value="Lambda_DNA-bd_dom_sf"/>
</dbReference>
<evidence type="ECO:0000313" key="6">
    <source>
        <dbReference type="EMBL" id="MFC5571218.1"/>
    </source>
</evidence>
<feature type="domain" description="HTH lacI-type" evidence="5">
    <location>
        <begin position="4"/>
        <end position="58"/>
    </location>
</feature>
<proteinExistence type="predicted"/>
<organism evidence="6 7">
    <name type="scientific">Lysobacter yangpyeongensis</name>
    <dbReference type="NCBI Taxonomy" id="346182"/>
    <lineage>
        <taxon>Bacteria</taxon>
        <taxon>Pseudomonadati</taxon>
        <taxon>Pseudomonadota</taxon>
        <taxon>Gammaproteobacteria</taxon>
        <taxon>Lysobacterales</taxon>
        <taxon>Lysobacteraceae</taxon>
        <taxon>Lysobacter</taxon>
    </lineage>
</organism>
<keyword evidence="1" id="KW-0805">Transcription regulation</keyword>
<dbReference type="Pfam" id="PF00356">
    <property type="entry name" value="LacI"/>
    <property type="match status" value="1"/>
</dbReference>
<dbReference type="EMBL" id="JBHSNM010000006">
    <property type="protein sequence ID" value="MFC5571218.1"/>
    <property type="molecule type" value="Genomic_DNA"/>
</dbReference>
<evidence type="ECO:0000256" key="3">
    <source>
        <dbReference type="ARBA" id="ARBA00023163"/>
    </source>
</evidence>
<dbReference type="Gene3D" id="3.40.50.2300">
    <property type="match status" value="2"/>
</dbReference>
<dbReference type="CDD" id="cd01392">
    <property type="entry name" value="HTH_LacI"/>
    <property type="match status" value="1"/>
</dbReference>
<keyword evidence="7" id="KW-1185">Reference proteome</keyword>
<dbReference type="PANTHER" id="PTHR30146:SF153">
    <property type="entry name" value="LACTOSE OPERON REPRESSOR"/>
    <property type="match status" value="1"/>
</dbReference>
<dbReference type="PROSITE" id="PS50932">
    <property type="entry name" value="HTH_LACI_2"/>
    <property type="match status" value="1"/>
</dbReference>
<evidence type="ECO:0000313" key="7">
    <source>
        <dbReference type="Proteomes" id="UP001596036"/>
    </source>
</evidence>